<organism evidence="11 12">
    <name type="scientific">Coemansia brasiliensis</name>
    <dbReference type="NCBI Taxonomy" id="2650707"/>
    <lineage>
        <taxon>Eukaryota</taxon>
        <taxon>Fungi</taxon>
        <taxon>Fungi incertae sedis</taxon>
        <taxon>Zoopagomycota</taxon>
        <taxon>Kickxellomycotina</taxon>
        <taxon>Kickxellomycetes</taxon>
        <taxon>Kickxellales</taxon>
        <taxon>Kickxellaceae</taxon>
        <taxon>Coemansia</taxon>
    </lineage>
</organism>
<feature type="region of interest" description="Disordered" evidence="8">
    <location>
        <begin position="1228"/>
        <end position="1340"/>
    </location>
</feature>
<dbReference type="InterPro" id="IPR006615">
    <property type="entry name" value="Pept_C19_DUSP"/>
</dbReference>
<evidence type="ECO:0000256" key="3">
    <source>
        <dbReference type="ARBA" id="ARBA00012759"/>
    </source>
</evidence>
<feature type="compositionally biased region" description="Basic and acidic residues" evidence="8">
    <location>
        <begin position="929"/>
        <end position="941"/>
    </location>
</feature>
<feature type="compositionally biased region" description="Acidic residues" evidence="8">
    <location>
        <begin position="869"/>
        <end position="882"/>
    </location>
</feature>
<dbReference type="CDD" id="cd02674">
    <property type="entry name" value="Peptidase_C19R"/>
    <property type="match status" value="1"/>
</dbReference>
<feature type="domain" description="USP" evidence="9">
    <location>
        <begin position="396"/>
        <end position="1203"/>
    </location>
</feature>
<comment type="caution">
    <text evidence="11">The sequence shown here is derived from an EMBL/GenBank/DDBJ whole genome shotgun (WGS) entry which is preliminary data.</text>
</comment>
<feature type="compositionally biased region" description="Polar residues" evidence="8">
    <location>
        <begin position="1236"/>
        <end position="1248"/>
    </location>
</feature>
<keyword evidence="7" id="KW-0788">Thiol protease</keyword>
<comment type="catalytic activity">
    <reaction evidence="1">
        <text>Thiol-dependent hydrolysis of ester, thioester, amide, peptide and isopeptide bonds formed by the C-terminal Gly of ubiquitin (a 76-residue protein attached to proteins as an intracellular targeting signal).</text>
        <dbReference type="EC" id="3.4.19.12"/>
    </reaction>
</comment>
<evidence type="ECO:0000259" key="10">
    <source>
        <dbReference type="PROSITE" id="PS51283"/>
    </source>
</evidence>
<dbReference type="PROSITE" id="PS00973">
    <property type="entry name" value="USP_2"/>
    <property type="match status" value="1"/>
</dbReference>
<reference evidence="11" key="1">
    <citation type="submission" date="2022-07" db="EMBL/GenBank/DDBJ databases">
        <title>Phylogenomic reconstructions and comparative analyses of Kickxellomycotina fungi.</title>
        <authorList>
            <person name="Reynolds N.K."/>
            <person name="Stajich J.E."/>
            <person name="Barry K."/>
            <person name="Grigoriev I.V."/>
            <person name="Crous P."/>
            <person name="Smith M.E."/>
        </authorList>
    </citation>
    <scope>NUCLEOTIDE SEQUENCE</scope>
    <source>
        <strain evidence="11">NRRL 1566</strain>
    </source>
</reference>
<name>A0A9W8M164_9FUNG</name>
<dbReference type="SUPFAM" id="SSF54001">
    <property type="entry name" value="Cysteine proteinases"/>
    <property type="match status" value="1"/>
</dbReference>
<dbReference type="PROSITE" id="PS00972">
    <property type="entry name" value="USP_1"/>
    <property type="match status" value="1"/>
</dbReference>
<evidence type="ECO:0000256" key="1">
    <source>
        <dbReference type="ARBA" id="ARBA00000707"/>
    </source>
</evidence>
<dbReference type="EMBL" id="JANBUW010000031">
    <property type="protein sequence ID" value="KAJ2850492.1"/>
    <property type="molecule type" value="Genomic_DNA"/>
</dbReference>
<evidence type="ECO:0000256" key="8">
    <source>
        <dbReference type="SAM" id="MobiDB-lite"/>
    </source>
</evidence>
<dbReference type="Gene3D" id="3.90.70.10">
    <property type="entry name" value="Cysteine proteinases"/>
    <property type="match status" value="2"/>
</dbReference>
<dbReference type="Proteomes" id="UP001139887">
    <property type="component" value="Unassembled WGS sequence"/>
</dbReference>
<dbReference type="InterPro" id="IPR018200">
    <property type="entry name" value="USP_CS"/>
</dbReference>
<sequence>MANDTLGGAPTSSRRNETKMPEIAVANADSSAAELLAKQNSNQSPVLSYVHTPAEQYGGDINSTAAGGLQQLGVSGKAGFNTSEATAATLQAEIDGAAMVPGSVWYLVARKWFAEWQESASGLVQCKIGPIDNSGIVDANGELQPELRLGEDLEAVPLKVWQKMSILYGIKDQQNIIRRVAVQSDTEGQAVLDLYPPSVFVVSKDAFVKADTKNVRRIVISSGASLAELKIQICHKLGVNSPSGIKLFRSATERASDSVSMDTLQSPPSYESAITSERDLDLNIGSGNTAADQLEEIKDDDSTLLMAAGILSDSTVVFDPCLSLRNQAAALADDELASDTNSTGLTVMVDEMMQNWEEQTTKLSSSSSDMKVSDAENTASNALVHSTPAAQVHYLCGLNNLGNTCFMNSALQCLGHFSDLTQYFVSNVYRTELNRDNPLGMKGAVASAYGRLVKAMWDIGRGAYAPRMFKQTVAQWAPQFRGYNQQDAPEFLAFLLDGMHEDLNRIISKPYIEVPDANGRPDAEVADEQWDIYKRRNDSVVVDLFQGQYRSTLVCPECSHVSVTFDPFMYLTLPLPIQRQKWIQVLFIPADTNVYATHMHLLARKEDTVKQLKQLVAHLVQCDATRLLACDIFSMRMYSVFTDSDSLGDIRDSDIVHMYEVGIDTAKAAADPASEPSSIVQLLCSRPSSPSPYGSYSYGPDLATKPLMLTLPTEEMTLGELYLKIASVLSRWAVIDMSRVISQLQQVGKSSGSDERLLELLGKAACLSVHRASSSSSSYGQYRNLASISSYMYTGRRNFGSPNAFRAFEDRITNDSCESLTAAKEKPAQANETNTNYGKSAGNVLTAGTSAAAAGAEGSGRRRARDDLEHDEEWDSSSDNDGDYAMRGTPKRARSDNESDGETQSTTQVTPLFTPKDTELEDVDFASSEPRDHAAGDRETIQDSSDDEMATATAALSFADLMGTKVSFKTGDTLLCEWSAEGTKALLAELGSNQEDDVDLLGKMFDFDKVTEFAMPSLDDATQYKDVEPIEPVSLKESPQTASRPSGGSKKQKQVTLEDCLTEFTRSEQLGEEDLWYCSKCQEHQQATKKFDLWRVPEILVVHLKRFQHSRAWRDKIDVFVDFPLTDLDLTQNMCGPNDENLVYDLYSVCNHYGGMGGGHYTAYARNPEDGKWYNFDDSHVSPVSDPESVKTAAAYMLFYRLRSSTGDSATAKIEKLIADYKEAGEPASAADDDMNMSSNVSMQSPLSSRLMDDGNSSDDYSMGIDRLTARRSSESDFLRPCKLNDGDEDIRGLSSHHSSGNQSPRSDMGNASEMEANSSPSTPTAPSHDTADIEFSSLL</sequence>
<accession>A0A9W8M164</accession>
<dbReference type="PANTHER" id="PTHR21646:SF24">
    <property type="entry name" value="UBIQUITIN CARBOXYL-TERMINAL HYDROLASE"/>
    <property type="match status" value="1"/>
</dbReference>
<keyword evidence="4" id="KW-0645">Protease</keyword>
<evidence type="ECO:0000259" key="9">
    <source>
        <dbReference type="PROSITE" id="PS50235"/>
    </source>
</evidence>
<dbReference type="InterPro" id="IPR035927">
    <property type="entry name" value="DUSP-like_sf"/>
</dbReference>
<dbReference type="InterPro" id="IPR050185">
    <property type="entry name" value="Ub_carboxyl-term_hydrolase"/>
</dbReference>
<dbReference type="PANTHER" id="PTHR21646">
    <property type="entry name" value="UBIQUITIN CARBOXYL-TERMINAL HYDROLASE"/>
    <property type="match status" value="1"/>
</dbReference>
<feature type="region of interest" description="Disordered" evidence="8">
    <location>
        <begin position="1029"/>
        <end position="1052"/>
    </location>
</feature>
<evidence type="ECO:0000256" key="7">
    <source>
        <dbReference type="ARBA" id="ARBA00022807"/>
    </source>
</evidence>
<feature type="compositionally biased region" description="Polar residues" evidence="8">
    <location>
        <begin position="1296"/>
        <end position="1306"/>
    </location>
</feature>
<dbReference type="InterPro" id="IPR028889">
    <property type="entry name" value="USP"/>
</dbReference>
<dbReference type="InterPro" id="IPR001394">
    <property type="entry name" value="Peptidase_C19_UCH"/>
</dbReference>
<dbReference type="SUPFAM" id="SSF143791">
    <property type="entry name" value="DUSP-like"/>
    <property type="match status" value="1"/>
</dbReference>
<dbReference type="InterPro" id="IPR038765">
    <property type="entry name" value="Papain-like_cys_pep_sf"/>
</dbReference>
<gene>
    <name evidence="11" type="ORF">IWW36_001872</name>
</gene>
<feature type="compositionally biased region" description="Polar residues" evidence="8">
    <location>
        <begin position="1037"/>
        <end position="1046"/>
    </location>
</feature>
<feature type="compositionally biased region" description="Polar residues" evidence="8">
    <location>
        <begin position="902"/>
        <end position="911"/>
    </location>
</feature>
<dbReference type="GO" id="GO:0016579">
    <property type="term" value="P:protein deubiquitination"/>
    <property type="evidence" value="ECO:0007669"/>
    <property type="project" value="InterPro"/>
</dbReference>
<feature type="region of interest" description="Disordered" evidence="8">
    <location>
        <begin position="822"/>
        <end position="947"/>
    </location>
</feature>
<dbReference type="PROSITE" id="PS50235">
    <property type="entry name" value="USP_3"/>
    <property type="match status" value="1"/>
</dbReference>
<feature type="region of interest" description="Disordered" evidence="8">
    <location>
        <begin position="1"/>
        <end position="22"/>
    </location>
</feature>
<dbReference type="Pfam" id="PF00443">
    <property type="entry name" value="UCH"/>
    <property type="match status" value="1"/>
</dbReference>
<evidence type="ECO:0000256" key="4">
    <source>
        <dbReference type="ARBA" id="ARBA00022670"/>
    </source>
</evidence>
<feature type="compositionally biased region" description="Low complexity" evidence="8">
    <location>
        <begin position="1317"/>
        <end position="1329"/>
    </location>
</feature>
<dbReference type="PROSITE" id="PS51283">
    <property type="entry name" value="DUSP"/>
    <property type="match status" value="1"/>
</dbReference>
<keyword evidence="12" id="KW-1185">Reference proteome</keyword>
<dbReference type="OrthoDB" id="292964at2759"/>
<dbReference type="GO" id="GO:0006508">
    <property type="term" value="P:proteolysis"/>
    <property type="evidence" value="ECO:0007669"/>
    <property type="project" value="UniProtKB-KW"/>
</dbReference>
<dbReference type="Pfam" id="PF06337">
    <property type="entry name" value="DUSP"/>
    <property type="match status" value="1"/>
</dbReference>
<evidence type="ECO:0000256" key="2">
    <source>
        <dbReference type="ARBA" id="ARBA00009085"/>
    </source>
</evidence>
<evidence type="ECO:0000313" key="11">
    <source>
        <dbReference type="EMBL" id="KAJ2850492.1"/>
    </source>
</evidence>
<evidence type="ECO:0000313" key="12">
    <source>
        <dbReference type="Proteomes" id="UP001139887"/>
    </source>
</evidence>
<dbReference type="EC" id="3.4.19.12" evidence="3"/>
<keyword evidence="6" id="KW-0378">Hydrolase</keyword>
<comment type="similarity">
    <text evidence="2">Belongs to the peptidase C19 family.</text>
</comment>
<feature type="domain" description="DUSP" evidence="10">
    <location>
        <begin position="78"/>
        <end position="181"/>
    </location>
</feature>
<proteinExistence type="inferred from homology"/>
<dbReference type="GO" id="GO:0004843">
    <property type="term" value="F:cysteine-type deubiquitinase activity"/>
    <property type="evidence" value="ECO:0007669"/>
    <property type="project" value="UniProtKB-EC"/>
</dbReference>
<evidence type="ECO:0000256" key="5">
    <source>
        <dbReference type="ARBA" id="ARBA00022786"/>
    </source>
</evidence>
<feature type="compositionally biased region" description="Basic and acidic residues" evidence="8">
    <location>
        <begin position="1268"/>
        <end position="1292"/>
    </location>
</feature>
<keyword evidence="5" id="KW-0833">Ubl conjugation pathway</keyword>
<dbReference type="SMART" id="SM00695">
    <property type="entry name" value="DUSP"/>
    <property type="match status" value="1"/>
</dbReference>
<protein>
    <recommendedName>
        <fullName evidence="3">ubiquitinyl hydrolase 1</fullName>
        <ecNumber evidence="3">3.4.19.12</ecNumber>
    </recommendedName>
</protein>
<feature type="compositionally biased region" description="Low complexity" evidence="8">
    <location>
        <begin position="846"/>
        <end position="856"/>
    </location>
</feature>
<evidence type="ECO:0000256" key="6">
    <source>
        <dbReference type="ARBA" id="ARBA00022801"/>
    </source>
</evidence>
<dbReference type="Gene3D" id="3.30.2230.10">
    <property type="entry name" value="DUSP-like"/>
    <property type="match status" value="1"/>
</dbReference>